<dbReference type="GO" id="GO:0008820">
    <property type="term" value="F:cobinamide phosphate guanylyltransferase activity"/>
    <property type="evidence" value="ECO:0007669"/>
    <property type="project" value="UniProtKB-EC"/>
</dbReference>
<dbReference type="PANTHER" id="PTHR19136:SF86">
    <property type="entry name" value="ADENOSYLCOBINAMIDE-PHOSPHATE GUANYLYLTRANSFERASE"/>
    <property type="match status" value="1"/>
</dbReference>
<keyword evidence="1 5" id="KW-0808">Transferase</keyword>
<proteinExistence type="predicted"/>
<dbReference type="AlphaFoldDB" id="A0A7G9YK30"/>
<keyword evidence="5" id="KW-0548">Nucleotidyltransferase</keyword>
<sequence length="201" mass="22063">MAGGVGSRFFTNGWSGEKPMVELRGMPLIDYMIDTLKRSTSIERIFVVTSPSVPETRKYLAARDDVEVIPAPGLGYVGDMVHGIQAAGIGAPALVVMSDLPLVTPELIDRVVSTYDQREEPALSVHTPLYVCTKLGQRPTAVFNRDGELIVPCGINILDGSLINEEQPDFNLILPDTEVALNVNTVQDLKRCEQLLRDKDR</sequence>
<feature type="domain" description="MobA-like NTP transferase" evidence="2">
    <location>
        <begin position="1"/>
        <end position="124"/>
    </location>
</feature>
<dbReference type="Gene3D" id="3.90.550.10">
    <property type="entry name" value="Spore Coat Polysaccharide Biosynthesis Protein SpsA, Chain A"/>
    <property type="match status" value="1"/>
</dbReference>
<dbReference type="Pfam" id="PF12804">
    <property type="entry name" value="NTP_transf_3"/>
    <property type="match status" value="1"/>
</dbReference>
<dbReference type="EC" id="2.7.7.62" evidence="5"/>
<dbReference type="EMBL" id="MT631334">
    <property type="protein sequence ID" value="QNO48364.1"/>
    <property type="molecule type" value="Genomic_DNA"/>
</dbReference>
<evidence type="ECO:0000259" key="2">
    <source>
        <dbReference type="Pfam" id="PF12804"/>
    </source>
</evidence>
<dbReference type="EMBL" id="MT630608">
    <property type="protein sequence ID" value="QNO41254.1"/>
    <property type="molecule type" value="Genomic_DNA"/>
</dbReference>
<evidence type="ECO:0000313" key="3">
    <source>
        <dbReference type="EMBL" id="QNO41254.1"/>
    </source>
</evidence>
<accession>A0A7G9YK30</accession>
<dbReference type="EMBL" id="MT630656">
    <property type="protein sequence ID" value="QNO41681.1"/>
    <property type="molecule type" value="Genomic_DNA"/>
</dbReference>
<dbReference type="SUPFAM" id="SSF53448">
    <property type="entry name" value="Nucleotide-diphospho-sugar transferases"/>
    <property type="match status" value="1"/>
</dbReference>
<evidence type="ECO:0000313" key="5">
    <source>
        <dbReference type="EMBL" id="QNO48364.1"/>
    </source>
</evidence>
<reference evidence="5" key="1">
    <citation type="submission" date="2020-06" db="EMBL/GenBank/DDBJ databases">
        <title>Unique genomic features of the anaerobic methanotrophic archaea.</title>
        <authorList>
            <person name="Chadwick G.L."/>
            <person name="Skennerton C.T."/>
            <person name="Laso-Perez R."/>
            <person name="Leu A.O."/>
            <person name="Speth D.R."/>
            <person name="Yu H."/>
            <person name="Morgan-Lang C."/>
            <person name="Hatzenpichler R."/>
            <person name="Goudeau D."/>
            <person name="Malmstrom R."/>
            <person name="Brazelton W.J."/>
            <person name="Woyke T."/>
            <person name="Hallam S.J."/>
            <person name="Tyson G.W."/>
            <person name="Wegener G."/>
            <person name="Boetius A."/>
            <person name="Orphan V."/>
        </authorList>
    </citation>
    <scope>NUCLEOTIDE SEQUENCE</scope>
</reference>
<evidence type="ECO:0000313" key="4">
    <source>
        <dbReference type="EMBL" id="QNO41681.1"/>
    </source>
</evidence>
<gene>
    <name evidence="5" type="primary">cobY</name>
    <name evidence="3" type="ORF">APGBGGHG_00037</name>
    <name evidence="5" type="ORF">CNHCFCIF_00003</name>
    <name evidence="4" type="ORF">IBOMKANJ_00001</name>
</gene>
<name>A0A7G9YK30_9EURY</name>
<dbReference type="PANTHER" id="PTHR19136">
    <property type="entry name" value="MOLYBDENUM COFACTOR GUANYLYLTRANSFERASE"/>
    <property type="match status" value="1"/>
</dbReference>
<dbReference type="InterPro" id="IPR029044">
    <property type="entry name" value="Nucleotide-diphossugar_trans"/>
</dbReference>
<organism evidence="5">
    <name type="scientific">Candidatus Methanogaster sp. ANME-2c ERB4</name>
    <dbReference type="NCBI Taxonomy" id="2759911"/>
    <lineage>
        <taxon>Archaea</taxon>
        <taxon>Methanobacteriati</taxon>
        <taxon>Methanobacteriota</taxon>
        <taxon>Stenosarchaea group</taxon>
        <taxon>Methanomicrobia</taxon>
        <taxon>Methanosarcinales</taxon>
        <taxon>ANME-2 cluster</taxon>
        <taxon>Candidatus Methanogasteraceae</taxon>
        <taxon>Candidatus Methanogaster</taxon>
    </lineage>
</organism>
<evidence type="ECO:0000256" key="1">
    <source>
        <dbReference type="ARBA" id="ARBA00022679"/>
    </source>
</evidence>
<protein>
    <submittedName>
        <fullName evidence="5">Adenosylcobinamide-phosphate guanylyltransferase</fullName>
        <ecNumber evidence="5">2.7.7.62</ecNumber>
    </submittedName>
</protein>
<dbReference type="InterPro" id="IPR025877">
    <property type="entry name" value="MobA-like_NTP_Trfase"/>
</dbReference>